<evidence type="ECO:0000313" key="2">
    <source>
        <dbReference type="Proteomes" id="UP000198507"/>
    </source>
</evidence>
<protein>
    <submittedName>
        <fullName evidence="1">Uncharacterized protein</fullName>
    </submittedName>
</protein>
<proteinExistence type="predicted"/>
<reference evidence="2" key="1">
    <citation type="submission" date="2016-10" db="EMBL/GenBank/DDBJ databases">
        <authorList>
            <person name="Varghese N."/>
            <person name="Submissions S."/>
        </authorList>
    </citation>
    <scope>NUCLEOTIDE SEQUENCE [LARGE SCALE GENOMIC DNA]</scope>
    <source>
        <strain evidence="2">DSM 44209</strain>
    </source>
</reference>
<keyword evidence="2" id="KW-1185">Reference proteome</keyword>
<dbReference type="Proteomes" id="UP000198507">
    <property type="component" value="Unassembled WGS sequence"/>
</dbReference>
<evidence type="ECO:0000313" key="1">
    <source>
        <dbReference type="EMBL" id="SET10917.1"/>
    </source>
</evidence>
<dbReference type="AlphaFoldDB" id="A0A1I0BWQ7"/>
<name>A0A1I0BWQ7_9ACTN</name>
<sequence length="297" mass="32179">MDAPESILAQPYDDRQLLVVADEIRPPEKAPEPSELFGVNKSIWEVAAAVIPVVLSPGAGLAALAVQRLISWNEERARRATEEGVHIRSVTRADIQGLLFPPGHPRRKVVYVGHPSLKRQYIPFASFHRALFEQKAIEAMELLAGLGATSIKIRQVAGTATSASIAASLGVPIQGVTVDVGSDVGKQASQNSEILLSATLAPTQAPRVPDGLIWYPHERTWQGVAKMRLKNGLETYALEVDYKDDYGINAKVSAKIADIGFDIGGSCSNIESTKWIMQGEFAPLHTLPPLHPGDNER</sequence>
<gene>
    <name evidence="1" type="ORF">SAMN04488546_1467</name>
</gene>
<dbReference type="EMBL" id="FOIE01000002">
    <property type="protein sequence ID" value="SET10917.1"/>
    <property type="molecule type" value="Genomic_DNA"/>
</dbReference>
<organism evidence="1 2">
    <name type="scientific">Geodermatophilus poikilotrophus</name>
    <dbReference type="NCBI Taxonomy" id="1333667"/>
    <lineage>
        <taxon>Bacteria</taxon>
        <taxon>Bacillati</taxon>
        <taxon>Actinomycetota</taxon>
        <taxon>Actinomycetes</taxon>
        <taxon>Geodermatophilales</taxon>
        <taxon>Geodermatophilaceae</taxon>
        <taxon>Geodermatophilus</taxon>
    </lineage>
</organism>
<accession>A0A1I0BWQ7</accession>